<keyword evidence="2" id="KW-1185">Reference proteome</keyword>
<evidence type="ECO:0000256" key="1">
    <source>
        <dbReference type="SAM" id="MobiDB-lite"/>
    </source>
</evidence>
<feature type="compositionally biased region" description="Polar residues" evidence="1">
    <location>
        <begin position="130"/>
        <end position="141"/>
    </location>
</feature>
<name>A0A0N5B944_STREA</name>
<sequence>MSCIKEQTNEVAVPKLDEMECTNSYSSTSSLTKDLEEDITQNENKSSLSSNILLPRNKIVTRSNKRSQESIVAQPLFTTPVKARISLNGTQNSCTSIVTKNPIISKLVLRKDIFVKSNVRYKSGIKRPSAPSSQNRINYTPDSCEKDETQTPVNGKKTYQNINFSYLQTSRTLQPPMPLNITTSAFGLKEDNSHRSMINSNKSVDETSKK</sequence>
<evidence type="ECO:0000313" key="3">
    <source>
        <dbReference type="WBParaSite" id="SPAL_0000256100.1"/>
    </source>
</evidence>
<dbReference type="Proteomes" id="UP000046392">
    <property type="component" value="Unplaced"/>
</dbReference>
<accession>A0A0N5B944</accession>
<dbReference type="WBParaSite" id="SPAL_0000256100.1">
    <property type="protein sequence ID" value="SPAL_0000256100.1"/>
    <property type="gene ID" value="SPAL_0000256100"/>
</dbReference>
<dbReference type="AlphaFoldDB" id="A0A0N5B944"/>
<proteinExistence type="predicted"/>
<organism evidence="2 3">
    <name type="scientific">Strongyloides papillosus</name>
    <name type="common">Intestinal threadworm</name>
    <dbReference type="NCBI Taxonomy" id="174720"/>
    <lineage>
        <taxon>Eukaryota</taxon>
        <taxon>Metazoa</taxon>
        <taxon>Ecdysozoa</taxon>
        <taxon>Nematoda</taxon>
        <taxon>Chromadorea</taxon>
        <taxon>Rhabditida</taxon>
        <taxon>Tylenchina</taxon>
        <taxon>Panagrolaimomorpha</taxon>
        <taxon>Strongyloidoidea</taxon>
        <taxon>Strongyloididae</taxon>
        <taxon>Strongyloides</taxon>
    </lineage>
</organism>
<protein>
    <submittedName>
        <fullName evidence="3">Uncharacterized protein</fullName>
    </submittedName>
</protein>
<evidence type="ECO:0000313" key="2">
    <source>
        <dbReference type="Proteomes" id="UP000046392"/>
    </source>
</evidence>
<reference evidence="3" key="1">
    <citation type="submission" date="2017-02" db="UniProtKB">
        <authorList>
            <consortium name="WormBaseParasite"/>
        </authorList>
    </citation>
    <scope>IDENTIFICATION</scope>
</reference>
<feature type="region of interest" description="Disordered" evidence="1">
    <location>
        <begin position="125"/>
        <end position="155"/>
    </location>
</feature>